<comment type="function">
    <text evidence="1 10">Produces ATP from ADP in the presence of a proton gradient across the membrane.</text>
</comment>
<dbReference type="GO" id="GO:0012505">
    <property type="term" value="C:endomembrane system"/>
    <property type="evidence" value="ECO:0007669"/>
    <property type="project" value="UniProtKB-SubCell"/>
</dbReference>
<dbReference type="SUPFAM" id="SSF51344">
    <property type="entry name" value="Epsilon subunit of F1F0-ATP synthase N-terminal domain"/>
    <property type="match status" value="1"/>
</dbReference>
<keyword evidence="9 10" id="KW-0066">ATP synthesis</keyword>
<dbReference type="OrthoDB" id="9799969at2"/>
<dbReference type="GO" id="GO:0046933">
    <property type="term" value="F:proton-transporting ATP synthase activity, rotational mechanism"/>
    <property type="evidence" value="ECO:0007669"/>
    <property type="project" value="UniProtKB-UniRule"/>
</dbReference>
<dbReference type="NCBIfam" id="TIGR01216">
    <property type="entry name" value="ATP_synt_epsi"/>
    <property type="match status" value="1"/>
</dbReference>
<organism evidence="13 14">
    <name type="scientific">Sulfitobacter sabulilitoris</name>
    <dbReference type="NCBI Taxonomy" id="2562655"/>
    <lineage>
        <taxon>Bacteria</taxon>
        <taxon>Pseudomonadati</taxon>
        <taxon>Pseudomonadota</taxon>
        <taxon>Alphaproteobacteria</taxon>
        <taxon>Rhodobacterales</taxon>
        <taxon>Roseobacteraceae</taxon>
        <taxon>Sulfitobacter</taxon>
    </lineage>
</organism>
<dbReference type="Proteomes" id="UP000309550">
    <property type="component" value="Unassembled WGS sequence"/>
</dbReference>
<evidence type="ECO:0000256" key="5">
    <source>
        <dbReference type="ARBA" id="ARBA00022781"/>
    </source>
</evidence>
<dbReference type="GO" id="GO:0045259">
    <property type="term" value="C:proton-transporting ATP synthase complex"/>
    <property type="evidence" value="ECO:0007669"/>
    <property type="project" value="UniProtKB-KW"/>
</dbReference>
<dbReference type="NCBIfam" id="NF009978">
    <property type="entry name" value="PRK13443.1"/>
    <property type="match status" value="1"/>
</dbReference>
<keyword evidence="8 10" id="KW-0139">CF(1)</keyword>
<dbReference type="RefSeq" id="WP_138661639.1">
    <property type="nucleotide sequence ID" value="NZ_VANS01000001.1"/>
</dbReference>
<dbReference type="AlphaFoldDB" id="A0A5S3PM97"/>
<evidence type="ECO:0000313" key="13">
    <source>
        <dbReference type="EMBL" id="TMM55471.1"/>
    </source>
</evidence>
<keyword evidence="7 10" id="KW-0472">Membrane</keyword>
<comment type="subunit">
    <text evidence="10 11">F-type ATPases have 2 components, CF(1) - the catalytic core - and CF(0) - the membrane proton channel. CF(1) has five subunits: alpha(3), beta(3), gamma(1), delta(1), epsilon(1). CF(0) has three main subunits: a, b and c.</text>
</comment>
<keyword evidence="5 10" id="KW-0375">Hydrogen ion transport</keyword>
<evidence type="ECO:0000256" key="2">
    <source>
        <dbReference type="ARBA" id="ARBA00004184"/>
    </source>
</evidence>
<reference evidence="13 14" key="1">
    <citation type="submission" date="2019-05" db="EMBL/GenBank/DDBJ databases">
        <title>Sulfitobacter sabulilitoris sp. nov., isolated from a marine sand.</title>
        <authorList>
            <person name="Yoon J.-H."/>
        </authorList>
    </citation>
    <scope>NUCLEOTIDE SEQUENCE [LARGE SCALE GENOMIC DNA]</scope>
    <source>
        <strain evidence="13 14">HSMS-29</strain>
    </source>
</reference>
<evidence type="ECO:0000256" key="6">
    <source>
        <dbReference type="ARBA" id="ARBA00023065"/>
    </source>
</evidence>
<comment type="subcellular location">
    <subcellularLocation>
        <location evidence="10">Cell membrane</location>
        <topology evidence="10">Peripheral membrane protein</topology>
    </subcellularLocation>
    <subcellularLocation>
        <location evidence="2">Endomembrane system</location>
        <topology evidence="2">Peripheral membrane protein</topology>
    </subcellularLocation>
</comment>
<gene>
    <name evidence="10" type="primary">atpC</name>
    <name evidence="13" type="ORF">FDT80_07950</name>
</gene>
<comment type="caution">
    <text evidence="13">The sequence shown here is derived from an EMBL/GenBank/DDBJ whole genome shotgun (WGS) entry which is preliminary data.</text>
</comment>
<feature type="domain" description="ATP synthase F1 complex delta/epsilon subunit N-terminal" evidence="12">
    <location>
        <begin position="5"/>
        <end position="83"/>
    </location>
</feature>
<dbReference type="InterPro" id="IPR001469">
    <property type="entry name" value="ATP_synth_F1_dsu/esu"/>
</dbReference>
<evidence type="ECO:0000256" key="7">
    <source>
        <dbReference type="ARBA" id="ARBA00023136"/>
    </source>
</evidence>
<evidence type="ECO:0000256" key="8">
    <source>
        <dbReference type="ARBA" id="ARBA00023196"/>
    </source>
</evidence>
<protein>
    <recommendedName>
        <fullName evidence="10">ATP synthase epsilon chain</fullName>
    </recommendedName>
    <alternativeName>
        <fullName evidence="10">ATP synthase F1 sector epsilon subunit</fullName>
    </alternativeName>
    <alternativeName>
        <fullName evidence="10">F-ATPase epsilon subunit</fullName>
    </alternativeName>
</protein>
<proteinExistence type="inferred from homology"/>
<keyword evidence="10" id="KW-1003">Cell membrane</keyword>
<dbReference type="HAMAP" id="MF_00530">
    <property type="entry name" value="ATP_synth_epsil_bac"/>
    <property type="match status" value="1"/>
</dbReference>
<dbReference type="InterPro" id="IPR036771">
    <property type="entry name" value="ATPsynth_dsu/esu_N"/>
</dbReference>
<evidence type="ECO:0000313" key="14">
    <source>
        <dbReference type="Proteomes" id="UP000309550"/>
    </source>
</evidence>
<dbReference type="Pfam" id="PF02823">
    <property type="entry name" value="ATP-synt_DE_N"/>
    <property type="match status" value="1"/>
</dbReference>
<evidence type="ECO:0000256" key="10">
    <source>
        <dbReference type="HAMAP-Rule" id="MF_00530"/>
    </source>
</evidence>
<dbReference type="Gene3D" id="2.60.15.10">
    <property type="entry name" value="F0F1 ATP synthase delta/epsilon subunit, N-terminal"/>
    <property type="match status" value="1"/>
</dbReference>
<dbReference type="PANTHER" id="PTHR13822:SF10">
    <property type="entry name" value="ATP SYNTHASE EPSILON CHAIN, CHLOROPLASTIC"/>
    <property type="match status" value="1"/>
</dbReference>
<accession>A0A5S3PM97</accession>
<evidence type="ECO:0000256" key="3">
    <source>
        <dbReference type="ARBA" id="ARBA00005712"/>
    </source>
</evidence>
<dbReference type="GO" id="GO:0005886">
    <property type="term" value="C:plasma membrane"/>
    <property type="evidence" value="ECO:0007669"/>
    <property type="project" value="UniProtKB-SubCell"/>
</dbReference>
<name>A0A5S3PM97_9RHOB</name>
<sequence>MADTMQFDLVSPERRLAQVQVTAVQIPGADGDMTAMPDHAPTITTLRPGVLRAEGPDGTSEYVVTGGFAELSSRGVTVLAERAMARADMTQAHMDEMIEEAHTAYKQARETFKNQPGPVDDAAKLLADMVAIGDHIGLSTKQPSL</sequence>
<dbReference type="GO" id="GO:0005524">
    <property type="term" value="F:ATP binding"/>
    <property type="evidence" value="ECO:0007669"/>
    <property type="project" value="UniProtKB-UniRule"/>
</dbReference>
<evidence type="ECO:0000256" key="1">
    <source>
        <dbReference type="ARBA" id="ARBA00003543"/>
    </source>
</evidence>
<dbReference type="PANTHER" id="PTHR13822">
    <property type="entry name" value="ATP SYNTHASE DELTA/EPSILON CHAIN"/>
    <property type="match status" value="1"/>
</dbReference>
<dbReference type="EMBL" id="VANS01000001">
    <property type="protein sequence ID" value="TMM55471.1"/>
    <property type="molecule type" value="Genomic_DNA"/>
</dbReference>
<comment type="similarity">
    <text evidence="3 10 11">Belongs to the ATPase epsilon chain family.</text>
</comment>
<keyword evidence="4 10" id="KW-0813">Transport</keyword>
<evidence type="ECO:0000256" key="9">
    <source>
        <dbReference type="ARBA" id="ARBA00023310"/>
    </source>
</evidence>
<dbReference type="CDD" id="cd12152">
    <property type="entry name" value="F1-ATPase_delta"/>
    <property type="match status" value="1"/>
</dbReference>
<evidence type="ECO:0000256" key="4">
    <source>
        <dbReference type="ARBA" id="ARBA00022448"/>
    </source>
</evidence>
<evidence type="ECO:0000256" key="11">
    <source>
        <dbReference type="RuleBase" id="RU003656"/>
    </source>
</evidence>
<keyword evidence="14" id="KW-1185">Reference proteome</keyword>
<evidence type="ECO:0000259" key="12">
    <source>
        <dbReference type="Pfam" id="PF02823"/>
    </source>
</evidence>
<keyword evidence="6 10" id="KW-0406">Ion transport</keyword>
<dbReference type="InterPro" id="IPR020546">
    <property type="entry name" value="ATP_synth_F1_dsu/esu_N"/>
</dbReference>